<dbReference type="Proteomes" id="UP000547976">
    <property type="component" value="Unassembled WGS sequence"/>
</dbReference>
<protein>
    <submittedName>
        <fullName evidence="3">Plant PR-1 class of pathogen related</fullName>
    </submittedName>
</protein>
<gene>
    <name evidence="3" type="ORF">FSUBG_14063</name>
</gene>
<name>A0A8H5NPJ3_GIBSU</name>
<evidence type="ECO:0000313" key="4">
    <source>
        <dbReference type="Proteomes" id="UP000547976"/>
    </source>
</evidence>
<evidence type="ECO:0000259" key="2">
    <source>
        <dbReference type="SMART" id="SM00198"/>
    </source>
</evidence>
<feature type="chain" id="PRO_5034638035" evidence="1">
    <location>
        <begin position="25"/>
        <end position="184"/>
    </location>
</feature>
<dbReference type="InterPro" id="IPR001283">
    <property type="entry name" value="CRISP-related"/>
</dbReference>
<dbReference type="SUPFAM" id="SSF55797">
    <property type="entry name" value="PR-1-like"/>
    <property type="match status" value="1"/>
</dbReference>
<dbReference type="OrthoDB" id="43654at2759"/>
<dbReference type="InterPro" id="IPR035940">
    <property type="entry name" value="CAP_sf"/>
</dbReference>
<feature type="signal peptide" evidence="1">
    <location>
        <begin position="1"/>
        <end position="24"/>
    </location>
</feature>
<dbReference type="InterPro" id="IPR014044">
    <property type="entry name" value="CAP_dom"/>
</dbReference>
<evidence type="ECO:0000256" key="1">
    <source>
        <dbReference type="SAM" id="SignalP"/>
    </source>
</evidence>
<proteinExistence type="predicted"/>
<comment type="caution">
    <text evidence="3">The sequence shown here is derived from an EMBL/GenBank/DDBJ whole genome shotgun (WGS) entry which is preliminary data.</text>
</comment>
<dbReference type="RefSeq" id="XP_036530476.1">
    <property type="nucleotide sequence ID" value="XM_036679018.1"/>
</dbReference>
<feature type="domain" description="SCP" evidence="2">
    <location>
        <begin position="53"/>
        <end position="184"/>
    </location>
</feature>
<organism evidence="3 4">
    <name type="scientific">Gibberella subglutinans</name>
    <name type="common">Fusarium subglutinans</name>
    <dbReference type="NCBI Taxonomy" id="42677"/>
    <lineage>
        <taxon>Eukaryota</taxon>
        <taxon>Fungi</taxon>
        <taxon>Dikarya</taxon>
        <taxon>Ascomycota</taxon>
        <taxon>Pezizomycotina</taxon>
        <taxon>Sordariomycetes</taxon>
        <taxon>Hypocreomycetidae</taxon>
        <taxon>Hypocreales</taxon>
        <taxon>Nectriaceae</taxon>
        <taxon>Fusarium</taxon>
        <taxon>Fusarium fujikuroi species complex</taxon>
    </lineage>
</organism>
<evidence type="ECO:0000313" key="3">
    <source>
        <dbReference type="EMBL" id="KAF5574236.1"/>
    </source>
</evidence>
<sequence length="184" mass="20708">MLFSTIFNPFSLLMGLRLLSGVTASPMTESELSLDARSVDTDTSSLVARDLNVDQIGALNYHNARRKQLGIPPLVWDTELEAAAQKYVQSLADTQARYIISRINTRFDQGENSKLLIFFPNEKINNPMTTAAWYWMGGVTNYKNYGGKNKYDLRHQGDGADYYTQAIWRATTKVGIATARQAMR</sequence>
<dbReference type="EMBL" id="JAAOAV010000518">
    <property type="protein sequence ID" value="KAF5574236.1"/>
    <property type="molecule type" value="Genomic_DNA"/>
</dbReference>
<dbReference type="SMART" id="SM00198">
    <property type="entry name" value="SCP"/>
    <property type="match status" value="1"/>
</dbReference>
<dbReference type="PANTHER" id="PTHR10334">
    <property type="entry name" value="CYSTEINE-RICH SECRETORY PROTEIN-RELATED"/>
    <property type="match status" value="1"/>
</dbReference>
<dbReference type="AlphaFoldDB" id="A0A8H5NPJ3"/>
<dbReference type="Gene3D" id="3.40.33.10">
    <property type="entry name" value="CAP"/>
    <property type="match status" value="1"/>
</dbReference>
<keyword evidence="4" id="KW-1185">Reference proteome</keyword>
<reference evidence="3 4" key="1">
    <citation type="submission" date="2020-05" db="EMBL/GenBank/DDBJ databases">
        <title>Identification and distribution of gene clusters putatively required for synthesis of sphingolipid metabolism inhibitors in phylogenetically diverse species of the filamentous fungus Fusarium.</title>
        <authorList>
            <person name="Kim H.-S."/>
            <person name="Busman M."/>
            <person name="Brown D.W."/>
            <person name="Divon H."/>
            <person name="Uhlig S."/>
            <person name="Proctor R.H."/>
        </authorList>
    </citation>
    <scope>NUCLEOTIDE SEQUENCE [LARGE SCALE GENOMIC DNA]</scope>
    <source>
        <strain evidence="3 4">NRRL 66333</strain>
    </source>
</reference>
<dbReference type="Pfam" id="PF00188">
    <property type="entry name" value="CAP"/>
    <property type="match status" value="1"/>
</dbReference>
<keyword evidence="1" id="KW-0732">Signal</keyword>
<dbReference type="GeneID" id="59313736"/>
<accession>A0A8H5NPJ3</accession>